<feature type="signal peptide" evidence="2">
    <location>
        <begin position="1"/>
        <end position="18"/>
    </location>
</feature>
<feature type="chain" id="PRO_5014844069" evidence="2">
    <location>
        <begin position="19"/>
        <end position="104"/>
    </location>
</feature>
<evidence type="ECO:0000256" key="1">
    <source>
        <dbReference type="SAM" id="MobiDB-lite"/>
    </source>
</evidence>
<feature type="region of interest" description="Disordered" evidence="1">
    <location>
        <begin position="81"/>
        <end position="104"/>
    </location>
</feature>
<sequence length="104" mass="11729">MGFIFAFIFCFRSGASQGWRYATPSRRIKACKRKIRLGVYRSVMHSSVHKLTRTNGALYWAGQTTHLLGFICLGKSSATENGAYGTNKNETKYFSSGGHKRRKL</sequence>
<proteinExistence type="predicted"/>
<reference evidence="3" key="1">
    <citation type="submission" date="2018-01" db="EMBL/GenBank/DDBJ databases">
        <title>An insight into the sialome of Amazonian anophelines.</title>
        <authorList>
            <person name="Ribeiro J.M."/>
            <person name="Scarpassa V."/>
            <person name="Calvo E."/>
        </authorList>
    </citation>
    <scope>NUCLEOTIDE SEQUENCE</scope>
</reference>
<keyword evidence="2" id="KW-0732">Signal</keyword>
<feature type="compositionally biased region" description="Polar residues" evidence="1">
    <location>
        <begin position="81"/>
        <end position="94"/>
    </location>
</feature>
<evidence type="ECO:0000256" key="2">
    <source>
        <dbReference type="SAM" id="SignalP"/>
    </source>
</evidence>
<dbReference type="EMBL" id="GGFL01007458">
    <property type="protein sequence ID" value="MBW71636.1"/>
    <property type="molecule type" value="Transcribed_RNA"/>
</dbReference>
<organism evidence="3">
    <name type="scientific">Anopheles darlingi</name>
    <name type="common">Mosquito</name>
    <dbReference type="NCBI Taxonomy" id="43151"/>
    <lineage>
        <taxon>Eukaryota</taxon>
        <taxon>Metazoa</taxon>
        <taxon>Ecdysozoa</taxon>
        <taxon>Arthropoda</taxon>
        <taxon>Hexapoda</taxon>
        <taxon>Insecta</taxon>
        <taxon>Pterygota</taxon>
        <taxon>Neoptera</taxon>
        <taxon>Endopterygota</taxon>
        <taxon>Diptera</taxon>
        <taxon>Nematocera</taxon>
        <taxon>Culicoidea</taxon>
        <taxon>Culicidae</taxon>
        <taxon>Anophelinae</taxon>
        <taxon>Anopheles</taxon>
    </lineage>
</organism>
<accession>A0A2M4D272</accession>
<evidence type="ECO:0000313" key="3">
    <source>
        <dbReference type="EMBL" id="MBW71636.1"/>
    </source>
</evidence>
<dbReference type="AlphaFoldDB" id="A0A2M4D272"/>
<name>A0A2M4D272_ANODA</name>
<protein>
    <submittedName>
        <fullName evidence="3">Putative secreted protein</fullName>
    </submittedName>
</protein>